<organism evidence="2 3">
    <name type="scientific">Solitalea koreensis</name>
    <dbReference type="NCBI Taxonomy" id="543615"/>
    <lineage>
        <taxon>Bacteria</taxon>
        <taxon>Pseudomonadati</taxon>
        <taxon>Bacteroidota</taxon>
        <taxon>Sphingobacteriia</taxon>
        <taxon>Sphingobacteriales</taxon>
        <taxon>Sphingobacteriaceae</taxon>
        <taxon>Solitalea</taxon>
    </lineage>
</organism>
<keyword evidence="1" id="KW-0732">Signal</keyword>
<evidence type="ECO:0008006" key="4">
    <source>
        <dbReference type="Google" id="ProtNLM"/>
    </source>
</evidence>
<keyword evidence="3" id="KW-1185">Reference proteome</keyword>
<protein>
    <recommendedName>
        <fullName evidence="4">Phosphate-selective porin O and P</fullName>
    </recommendedName>
</protein>
<dbReference type="EMBL" id="FXSZ01000009">
    <property type="protein sequence ID" value="SMO76577.1"/>
    <property type="molecule type" value="Genomic_DNA"/>
</dbReference>
<accession>A0A521DXX9</accession>
<dbReference type="AlphaFoldDB" id="A0A521DXX9"/>
<evidence type="ECO:0000313" key="2">
    <source>
        <dbReference type="EMBL" id="SMO76577.1"/>
    </source>
</evidence>
<proteinExistence type="predicted"/>
<dbReference type="RefSeq" id="WP_142604460.1">
    <property type="nucleotide sequence ID" value="NZ_FXSZ01000009.1"/>
</dbReference>
<evidence type="ECO:0000256" key="1">
    <source>
        <dbReference type="SAM" id="SignalP"/>
    </source>
</evidence>
<name>A0A521DXX9_9SPHI</name>
<gene>
    <name evidence="2" type="ORF">SAMN06265350_10959</name>
</gene>
<dbReference type="SUPFAM" id="SSF56935">
    <property type="entry name" value="Porins"/>
    <property type="match status" value="1"/>
</dbReference>
<dbReference type="Proteomes" id="UP000315971">
    <property type="component" value="Unassembled WGS sequence"/>
</dbReference>
<evidence type="ECO:0000313" key="3">
    <source>
        <dbReference type="Proteomes" id="UP000315971"/>
    </source>
</evidence>
<feature type="chain" id="PRO_5022214911" description="Phosphate-selective porin O and P" evidence="1">
    <location>
        <begin position="23"/>
        <end position="423"/>
    </location>
</feature>
<dbReference type="OrthoDB" id="638836at2"/>
<sequence length="423" mass="47654">MKKRSTFFLSIFFILIGSVSYAQQPDLQYFRANDKTGLNVFETSKQDTVTWDNKLKVRIGGAFGLQYQALDHQNDANNLVHLISNFNLPNANLDLDVQLYDGVRMHLRTYLSSRHHTETYVKGGYIQIDKLDFIKKDFAANIMKYVTIKIGQMENNYGDAHFRRTDNAHGLFNPFVGNYIMDSFTTEIGGEVYYQSNGWLGMLGITNGRLNQSVADTATKGAFIAKLGYDKQISADLRLRLTGSLYTVNATSNTYLYGGDRGGSRYYKVMDILGASTNDFSGRINPALKTDMTSFMINPFVKYKGLEFFGVFETTSGRDKVADAAFTGERTWTQLAGELIYRFGAKEQLYAGGRYNTVKGQLPGVENDMVKVDRFNIGGGWFMTKNIVAKLEYVNQQYKDYPVGNSLQGGKFDGFMLEAMIAF</sequence>
<reference evidence="2 3" key="1">
    <citation type="submission" date="2017-05" db="EMBL/GenBank/DDBJ databases">
        <authorList>
            <person name="Varghese N."/>
            <person name="Submissions S."/>
        </authorList>
    </citation>
    <scope>NUCLEOTIDE SEQUENCE [LARGE SCALE GENOMIC DNA]</scope>
    <source>
        <strain evidence="2 3">DSM 21342</strain>
    </source>
</reference>
<feature type="signal peptide" evidence="1">
    <location>
        <begin position="1"/>
        <end position="22"/>
    </location>
</feature>